<feature type="region of interest" description="Disordered" evidence="1">
    <location>
        <begin position="1"/>
        <end position="66"/>
    </location>
</feature>
<dbReference type="KEGG" id="bsc:COCSADRAFT_285040"/>
<dbReference type="HOGENOM" id="CLU_2831042_0_0_1"/>
<gene>
    <name evidence="2" type="ORF">COCSADRAFT_285040</name>
</gene>
<accession>M2SIW5</accession>
<evidence type="ECO:0000256" key="1">
    <source>
        <dbReference type="SAM" id="MobiDB-lite"/>
    </source>
</evidence>
<reference evidence="2 3" key="1">
    <citation type="journal article" date="2012" name="PLoS Pathog.">
        <title>Diverse lifestyles and strategies of plant pathogenesis encoded in the genomes of eighteen Dothideomycetes fungi.</title>
        <authorList>
            <person name="Ohm R.A."/>
            <person name="Feau N."/>
            <person name="Henrissat B."/>
            <person name="Schoch C.L."/>
            <person name="Horwitz B.A."/>
            <person name="Barry K.W."/>
            <person name="Condon B.J."/>
            <person name="Copeland A.C."/>
            <person name="Dhillon B."/>
            <person name="Glaser F."/>
            <person name="Hesse C.N."/>
            <person name="Kosti I."/>
            <person name="LaButti K."/>
            <person name="Lindquist E.A."/>
            <person name="Lucas S."/>
            <person name="Salamov A.A."/>
            <person name="Bradshaw R.E."/>
            <person name="Ciuffetti L."/>
            <person name="Hamelin R.C."/>
            <person name="Kema G.H.J."/>
            <person name="Lawrence C."/>
            <person name="Scott J.A."/>
            <person name="Spatafora J.W."/>
            <person name="Turgeon B.G."/>
            <person name="de Wit P.J.G.M."/>
            <person name="Zhong S."/>
            <person name="Goodwin S.B."/>
            <person name="Grigoriev I.V."/>
        </authorList>
    </citation>
    <scope>NUCLEOTIDE SEQUENCE [LARGE SCALE GENOMIC DNA]</scope>
    <source>
        <strain evidence="3">ND90Pr / ATCC 201652</strain>
    </source>
</reference>
<dbReference type="GeneID" id="19135875"/>
<reference evidence="3" key="2">
    <citation type="journal article" date="2013" name="PLoS Genet.">
        <title>Comparative genome structure, secondary metabolite, and effector coding capacity across Cochliobolus pathogens.</title>
        <authorList>
            <person name="Condon B.J."/>
            <person name="Leng Y."/>
            <person name="Wu D."/>
            <person name="Bushley K.E."/>
            <person name="Ohm R.A."/>
            <person name="Otillar R."/>
            <person name="Martin J."/>
            <person name="Schackwitz W."/>
            <person name="Grimwood J."/>
            <person name="MohdZainudin N."/>
            <person name="Xue C."/>
            <person name="Wang R."/>
            <person name="Manning V.A."/>
            <person name="Dhillon B."/>
            <person name="Tu Z.J."/>
            <person name="Steffenson B.J."/>
            <person name="Salamov A."/>
            <person name="Sun H."/>
            <person name="Lowry S."/>
            <person name="LaButti K."/>
            <person name="Han J."/>
            <person name="Copeland A."/>
            <person name="Lindquist E."/>
            <person name="Barry K."/>
            <person name="Schmutz J."/>
            <person name="Baker S.E."/>
            <person name="Ciuffetti L.M."/>
            <person name="Grigoriev I.V."/>
            <person name="Zhong S."/>
            <person name="Turgeon B.G."/>
        </authorList>
    </citation>
    <scope>NUCLEOTIDE SEQUENCE [LARGE SCALE GENOMIC DNA]</scope>
    <source>
        <strain evidence="3">ND90Pr / ATCC 201652</strain>
    </source>
</reference>
<keyword evidence="3" id="KW-1185">Reference proteome</keyword>
<evidence type="ECO:0000313" key="3">
    <source>
        <dbReference type="Proteomes" id="UP000016934"/>
    </source>
</evidence>
<dbReference type="RefSeq" id="XP_007696858.1">
    <property type="nucleotide sequence ID" value="XM_007698668.1"/>
</dbReference>
<sequence>MRHPPMESEVRTRDTRESLKCPMFETQTCRDRPKTPRDHATGKERRKKKFKDTLRRLLRDPPYRKQ</sequence>
<name>M2SIW5_COCSN</name>
<protein>
    <submittedName>
        <fullName evidence="2">Uncharacterized protein</fullName>
    </submittedName>
</protein>
<dbReference type="EMBL" id="KB445639">
    <property type="protein sequence ID" value="EMD67123.1"/>
    <property type="molecule type" value="Genomic_DNA"/>
</dbReference>
<dbReference type="AlphaFoldDB" id="M2SIW5"/>
<organism evidence="2 3">
    <name type="scientific">Cochliobolus sativus (strain ND90Pr / ATCC 201652)</name>
    <name type="common">Common root rot and spot blotch fungus</name>
    <name type="synonym">Bipolaris sorokiniana</name>
    <dbReference type="NCBI Taxonomy" id="665912"/>
    <lineage>
        <taxon>Eukaryota</taxon>
        <taxon>Fungi</taxon>
        <taxon>Dikarya</taxon>
        <taxon>Ascomycota</taxon>
        <taxon>Pezizomycotina</taxon>
        <taxon>Dothideomycetes</taxon>
        <taxon>Pleosporomycetidae</taxon>
        <taxon>Pleosporales</taxon>
        <taxon>Pleosporineae</taxon>
        <taxon>Pleosporaceae</taxon>
        <taxon>Bipolaris</taxon>
    </lineage>
</organism>
<feature type="compositionally biased region" description="Basic and acidic residues" evidence="1">
    <location>
        <begin position="1"/>
        <end position="19"/>
    </location>
</feature>
<proteinExistence type="predicted"/>
<dbReference type="Proteomes" id="UP000016934">
    <property type="component" value="Unassembled WGS sequence"/>
</dbReference>
<feature type="compositionally biased region" description="Basic and acidic residues" evidence="1">
    <location>
        <begin position="28"/>
        <end position="43"/>
    </location>
</feature>
<evidence type="ECO:0000313" key="2">
    <source>
        <dbReference type="EMBL" id="EMD67123.1"/>
    </source>
</evidence>
<feature type="compositionally biased region" description="Basic and acidic residues" evidence="1">
    <location>
        <begin position="51"/>
        <end position="66"/>
    </location>
</feature>